<dbReference type="EC" id="5.6.2.4" evidence="5"/>
<feature type="compositionally biased region" description="Basic and acidic residues" evidence="6">
    <location>
        <begin position="169"/>
        <end position="178"/>
    </location>
</feature>
<feature type="compositionally biased region" description="Basic and acidic residues" evidence="6">
    <location>
        <begin position="135"/>
        <end position="144"/>
    </location>
</feature>
<dbReference type="GO" id="GO:0000724">
    <property type="term" value="P:double-strand break repair via homologous recombination"/>
    <property type="evidence" value="ECO:0007669"/>
    <property type="project" value="TreeGrafter"/>
</dbReference>
<keyword evidence="3" id="KW-0413">Isomerase</keyword>
<name>A0A9P3GTA8_9APHY</name>
<accession>A0A9P3GTA8</accession>
<dbReference type="InterPro" id="IPR014001">
    <property type="entry name" value="Helicase_ATP-bd"/>
</dbReference>
<dbReference type="Proteomes" id="UP000703269">
    <property type="component" value="Unassembled WGS sequence"/>
</dbReference>
<feature type="domain" description="Helicase ATP-binding" evidence="7">
    <location>
        <begin position="1"/>
        <end position="81"/>
    </location>
</feature>
<dbReference type="GO" id="GO:0016787">
    <property type="term" value="F:hydrolase activity"/>
    <property type="evidence" value="ECO:0007669"/>
    <property type="project" value="UniProtKB-KW"/>
</dbReference>
<feature type="compositionally biased region" description="Acidic residues" evidence="6">
    <location>
        <begin position="179"/>
        <end position="190"/>
    </location>
</feature>
<comment type="similarity">
    <text evidence="1">Belongs to the helicase family. RecQ subfamily.</text>
</comment>
<reference evidence="8 9" key="1">
    <citation type="submission" date="2021-08" db="EMBL/GenBank/DDBJ databases">
        <title>Draft Genome Sequence of Phanerochaete sordida strain YK-624.</title>
        <authorList>
            <person name="Mori T."/>
            <person name="Dohra H."/>
            <person name="Suzuki T."/>
            <person name="Kawagishi H."/>
            <person name="Hirai H."/>
        </authorList>
    </citation>
    <scope>NUCLEOTIDE SEQUENCE [LARGE SCALE GENOMIC DNA]</scope>
    <source>
        <strain evidence="8 9">YK-624</strain>
    </source>
</reference>
<dbReference type="GO" id="GO:0009378">
    <property type="term" value="F:four-way junction helicase activity"/>
    <property type="evidence" value="ECO:0007669"/>
    <property type="project" value="TreeGrafter"/>
</dbReference>
<evidence type="ECO:0000256" key="1">
    <source>
        <dbReference type="ARBA" id="ARBA00005446"/>
    </source>
</evidence>
<evidence type="ECO:0000256" key="5">
    <source>
        <dbReference type="ARBA" id="ARBA00034808"/>
    </source>
</evidence>
<dbReference type="GO" id="GO:0003677">
    <property type="term" value="F:DNA binding"/>
    <property type="evidence" value="ECO:0007669"/>
    <property type="project" value="UniProtKB-KW"/>
</dbReference>
<dbReference type="GO" id="GO:0005737">
    <property type="term" value="C:cytoplasm"/>
    <property type="evidence" value="ECO:0007669"/>
    <property type="project" value="TreeGrafter"/>
</dbReference>
<feature type="region of interest" description="Disordered" evidence="6">
    <location>
        <begin position="135"/>
        <end position="246"/>
    </location>
</feature>
<proteinExistence type="inferred from homology"/>
<organism evidence="8 9">
    <name type="scientific">Phanerochaete sordida</name>
    <dbReference type="NCBI Taxonomy" id="48140"/>
    <lineage>
        <taxon>Eukaryota</taxon>
        <taxon>Fungi</taxon>
        <taxon>Dikarya</taxon>
        <taxon>Basidiomycota</taxon>
        <taxon>Agaricomycotina</taxon>
        <taxon>Agaricomycetes</taxon>
        <taxon>Polyporales</taxon>
        <taxon>Phanerochaetaceae</taxon>
        <taxon>Phanerochaete</taxon>
    </lineage>
</organism>
<dbReference type="GO" id="GO:0043138">
    <property type="term" value="F:3'-5' DNA helicase activity"/>
    <property type="evidence" value="ECO:0007669"/>
    <property type="project" value="UniProtKB-EC"/>
</dbReference>
<evidence type="ECO:0000259" key="7">
    <source>
        <dbReference type="PROSITE" id="PS51192"/>
    </source>
</evidence>
<dbReference type="AlphaFoldDB" id="A0A9P3GTA8"/>
<gene>
    <name evidence="8" type="ORF">PsYK624_172030</name>
</gene>
<comment type="catalytic activity">
    <reaction evidence="4">
        <text>Couples ATP hydrolysis with the unwinding of duplex DNA by translocating in the 3'-5' direction.</text>
        <dbReference type="EC" id="5.6.2.4"/>
    </reaction>
</comment>
<sequence>MKIGDGFKKLLKKEAFTSRIVSVAFDEAHCINQWESFHSEYWEISRLRYQLTNVPFILASATFTPTILSNIKSIFGIFSDAHGEIWGLCATDSFGKGVDLPDIQLVIQWCPENYSMCSLWQCLVRAKHFGNMRTAREARKEHDAARKRKKAAGPTGGDGNPVKQRRTKHSEVAVPKDEPDVESSSEAEDTFDAKSEASELDETEPIEAEDQDDNDEGVEQQDLPAPTVELDVGGVGTSERGVERMNKGAERQALLESRQMAYVEQGKV</sequence>
<keyword evidence="8" id="KW-0378">Hydrolase</keyword>
<dbReference type="GO" id="GO:0005694">
    <property type="term" value="C:chromosome"/>
    <property type="evidence" value="ECO:0007669"/>
    <property type="project" value="TreeGrafter"/>
</dbReference>
<protein>
    <recommendedName>
        <fullName evidence="5">DNA 3'-5' helicase</fullName>
        <ecNumber evidence="5">5.6.2.4</ecNumber>
    </recommendedName>
</protein>
<dbReference type="SUPFAM" id="SSF52540">
    <property type="entry name" value="P-loop containing nucleoside triphosphate hydrolases"/>
    <property type="match status" value="1"/>
</dbReference>
<evidence type="ECO:0000256" key="2">
    <source>
        <dbReference type="ARBA" id="ARBA00023125"/>
    </source>
</evidence>
<dbReference type="PANTHER" id="PTHR13710:SF105">
    <property type="entry name" value="ATP-DEPENDENT DNA HELICASE Q1"/>
    <property type="match status" value="1"/>
</dbReference>
<evidence type="ECO:0000313" key="8">
    <source>
        <dbReference type="EMBL" id="GJF00899.1"/>
    </source>
</evidence>
<feature type="compositionally biased region" description="Acidic residues" evidence="6">
    <location>
        <begin position="198"/>
        <end position="219"/>
    </location>
</feature>
<dbReference type="PANTHER" id="PTHR13710">
    <property type="entry name" value="DNA HELICASE RECQ FAMILY MEMBER"/>
    <property type="match status" value="1"/>
</dbReference>
<dbReference type="OrthoDB" id="10261556at2759"/>
<evidence type="ECO:0000313" key="9">
    <source>
        <dbReference type="Proteomes" id="UP000703269"/>
    </source>
</evidence>
<comment type="caution">
    <text evidence="8">The sequence shown here is derived from an EMBL/GenBank/DDBJ whole genome shotgun (WGS) entry which is preliminary data.</text>
</comment>
<dbReference type="Gene3D" id="3.40.50.300">
    <property type="entry name" value="P-loop containing nucleotide triphosphate hydrolases"/>
    <property type="match status" value="1"/>
</dbReference>
<evidence type="ECO:0000256" key="6">
    <source>
        <dbReference type="SAM" id="MobiDB-lite"/>
    </source>
</evidence>
<dbReference type="InterPro" id="IPR027417">
    <property type="entry name" value="P-loop_NTPase"/>
</dbReference>
<keyword evidence="2" id="KW-0238">DNA-binding</keyword>
<dbReference type="EMBL" id="BPQB01000233">
    <property type="protein sequence ID" value="GJF00899.1"/>
    <property type="molecule type" value="Genomic_DNA"/>
</dbReference>
<dbReference type="PROSITE" id="PS51192">
    <property type="entry name" value="HELICASE_ATP_BIND_1"/>
    <property type="match status" value="1"/>
</dbReference>
<evidence type="ECO:0000256" key="3">
    <source>
        <dbReference type="ARBA" id="ARBA00023235"/>
    </source>
</evidence>
<evidence type="ECO:0000256" key="4">
    <source>
        <dbReference type="ARBA" id="ARBA00034617"/>
    </source>
</evidence>
<keyword evidence="9" id="KW-1185">Reference proteome</keyword>